<keyword evidence="2" id="KW-0479">Metal-binding</keyword>
<dbReference type="SUPFAM" id="SSF53187">
    <property type="entry name" value="Zn-dependent exopeptidases"/>
    <property type="match status" value="1"/>
</dbReference>
<dbReference type="GO" id="GO:0046872">
    <property type="term" value="F:metal ion binding"/>
    <property type="evidence" value="ECO:0007669"/>
    <property type="project" value="UniProtKB-KW"/>
</dbReference>
<organism evidence="5 6">
    <name type="scientific">Povalibacter uvarum</name>
    <dbReference type="NCBI Taxonomy" id="732238"/>
    <lineage>
        <taxon>Bacteria</taxon>
        <taxon>Pseudomonadati</taxon>
        <taxon>Pseudomonadota</taxon>
        <taxon>Gammaproteobacteria</taxon>
        <taxon>Steroidobacterales</taxon>
        <taxon>Steroidobacteraceae</taxon>
        <taxon>Povalibacter</taxon>
    </lineage>
</organism>
<proteinExistence type="predicted"/>
<evidence type="ECO:0000256" key="2">
    <source>
        <dbReference type="ARBA" id="ARBA00022723"/>
    </source>
</evidence>
<comment type="caution">
    <text evidence="5">The sequence shown here is derived from an EMBL/GenBank/DDBJ whole genome shotgun (WGS) entry which is preliminary data.</text>
</comment>
<dbReference type="Proteomes" id="UP000588068">
    <property type="component" value="Unassembled WGS sequence"/>
</dbReference>
<dbReference type="PANTHER" id="PTHR43270">
    <property type="entry name" value="BETA-ALA-HIS DIPEPTIDASE"/>
    <property type="match status" value="1"/>
</dbReference>
<feature type="domain" description="Peptidase M20 dimerisation" evidence="4">
    <location>
        <begin position="210"/>
        <end position="360"/>
    </location>
</feature>
<dbReference type="GO" id="GO:0006508">
    <property type="term" value="P:proteolysis"/>
    <property type="evidence" value="ECO:0007669"/>
    <property type="project" value="UniProtKB-KW"/>
</dbReference>
<dbReference type="Pfam" id="PF01546">
    <property type="entry name" value="Peptidase_M20"/>
    <property type="match status" value="1"/>
</dbReference>
<protein>
    <submittedName>
        <fullName evidence="5">Acetylornithine deacetylase/succinyl-diaminopimelate desuccinylase-like protein</fullName>
    </submittedName>
</protein>
<evidence type="ECO:0000256" key="1">
    <source>
        <dbReference type="ARBA" id="ARBA00022670"/>
    </source>
</evidence>
<reference evidence="5 6" key="1">
    <citation type="submission" date="2020-08" db="EMBL/GenBank/DDBJ databases">
        <title>Genomic Encyclopedia of Type Strains, Phase IV (KMG-IV): sequencing the most valuable type-strain genomes for metagenomic binning, comparative biology and taxonomic classification.</title>
        <authorList>
            <person name="Goeker M."/>
        </authorList>
    </citation>
    <scope>NUCLEOTIDE SEQUENCE [LARGE SCALE GENOMIC DNA]</scope>
    <source>
        <strain evidence="5 6">DSM 26723</strain>
    </source>
</reference>
<dbReference type="InterPro" id="IPR002933">
    <property type="entry name" value="Peptidase_M20"/>
</dbReference>
<dbReference type="EMBL" id="JACHHZ010000001">
    <property type="protein sequence ID" value="MBB6092209.1"/>
    <property type="molecule type" value="Genomic_DNA"/>
</dbReference>
<sequence length="470" mass="51323">MNTQRLKQYIDKVWDDSIVPTLCDYIRIPNKSQNFDPQWAEHGHMDRAAELMRKWCEANALPGMKVEVLRLPGRTPVLLIEVPGTVEDTVLMYGHMDKQPEFTGWMEGLDPWTPVIRNGRLYGRGGADDGYAVFGSLLALRALADQNIPFARSVILIEAGEESGSPDLPAYIDALADRVGEPSLVVCLDAECSNYDQFWCTTSLRGNLIGTLRVEVLREGVHSGMASGIAASSFRIARQLLARVEDAATGKILIDALHGSIPPDRQKQALAAGKTLGAVVHQKIPFVDGMRPMSDDPSELLLNSTWRPTLSVTGVGGIPPISSAGNVLRPKTEFVLSFRLPPGVDPQKAAIAVKETIERDPPYGAHVTFEIESSMGGWNAPSTEPWLEAAIQSASKNFFGHDAMYMGTGGSIPFMGMLSEKFPRTQFLVTGVLGPHSNAHGPNEFLDIETGKRVTACVAQVVEEHGKRRR</sequence>
<dbReference type="CDD" id="cd05682">
    <property type="entry name" value="M20_dipept_dapE"/>
    <property type="match status" value="1"/>
</dbReference>
<dbReference type="InterPro" id="IPR051458">
    <property type="entry name" value="Cyt/Met_Dipeptidase"/>
</dbReference>
<dbReference type="PANTHER" id="PTHR43270:SF4">
    <property type="entry name" value="CARNOSINE DIPEPTIDASE 2, ISOFORM A"/>
    <property type="match status" value="1"/>
</dbReference>
<dbReference type="Pfam" id="PF07687">
    <property type="entry name" value="M20_dimer"/>
    <property type="match status" value="1"/>
</dbReference>
<evidence type="ECO:0000313" key="5">
    <source>
        <dbReference type="EMBL" id="MBB6092209.1"/>
    </source>
</evidence>
<keyword evidence="1" id="KW-0645">Protease</keyword>
<dbReference type="GO" id="GO:0008233">
    <property type="term" value="F:peptidase activity"/>
    <property type="evidence" value="ECO:0007669"/>
    <property type="project" value="UniProtKB-KW"/>
</dbReference>
<keyword evidence="6" id="KW-1185">Reference proteome</keyword>
<dbReference type="AlphaFoldDB" id="A0A841HIJ0"/>
<dbReference type="InterPro" id="IPR011650">
    <property type="entry name" value="Peptidase_M20_dimer"/>
</dbReference>
<evidence type="ECO:0000256" key="3">
    <source>
        <dbReference type="ARBA" id="ARBA00022801"/>
    </source>
</evidence>
<dbReference type="Gene3D" id="3.30.70.360">
    <property type="match status" value="1"/>
</dbReference>
<keyword evidence="3" id="KW-0378">Hydrolase</keyword>
<name>A0A841HIJ0_9GAMM</name>
<gene>
    <name evidence="5" type="ORF">HNQ60_001055</name>
</gene>
<evidence type="ECO:0000259" key="4">
    <source>
        <dbReference type="Pfam" id="PF07687"/>
    </source>
</evidence>
<dbReference type="RefSeq" id="WP_184329952.1">
    <property type="nucleotide sequence ID" value="NZ_JACHHZ010000001.1"/>
</dbReference>
<evidence type="ECO:0000313" key="6">
    <source>
        <dbReference type="Proteomes" id="UP000588068"/>
    </source>
</evidence>
<accession>A0A841HIJ0</accession>
<dbReference type="Gene3D" id="3.40.630.10">
    <property type="entry name" value="Zn peptidases"/>
    <property type="match status" value="1"/>
</dbReference>